<keyword evidence="2" id="KW-1185">Reference proteome</keyword>
<reference evidence="1 2" key="1">
    <citation type="submission" date="2019-02" db="EMBL/GenBank/DDBJ databases">
        <title>Deep-cultivation of Planctomycetes and their phenomic and genomic characterization uncovers novel biology.</title>
        <authorList>
            <person name="Wiegand S."/>
            <person name="Jogler M."/>
            <person name="Boedeker C."/>
            <person name="Pinto D."/>
            <person name="Vollmers J."/>
            <person name="Rivas-Marin E."/>
            <person name="Kohn T."/>
            <person name="Peeters S.H."/>
            <person name="Heuer A."/>
            <person name="Rast P."/>
            <person name="Oberbeckmann S."/>
            <person name="Bunk B."/>
            <person name="Jeske O."/>
            <person name="Meyerdierks A."/>
            <person name="Storesund J.E."/>
            <person name="Kallscheuer N."/>
            <person name="Luecker S."/>
            <person name="Lage O.M."/>
            <person name="Pohl T."/>
            <person name="Merkel B.J."/>
            <person name="Hornburger P."/>
            <person name="Mueller R.-W."/>
            <person name="Bruemmer F."/>
            <person name="Labrenz M."/>
            <person name="Spormann A.M."/>
            <person name="Op den Camp H."/>
            <person name="Overmann J."/>
            <person name="Amann R."/>
            <person name="Jetten M.S.M."/>
            <person name="Mascher T."/>
            <person name="Medema M.H."/>
            <person name="Devos D.P."/>
            <person name="Kaster A.-K."/>
            <person name="Ovreas L."/>
            <person name="Rohde M."/>
            <person name="Galperin M.Y."/>
            <person name="Jogler C."/>
        </authorList>
    </citation>
    <scope>NUCLEOTIDE SEQUENCE [LARGE SCALE GENOMIC DNA]</scope>
    <source>
        <strain evidence="1 2">Pan161</strain>
    </source>
</reference>
<organism evidence="1 2">
    <name type="scientific">Gimesia algae</name>
    <dbReference type="NCBI Taxonomy" id="2527971"/>
    <lineage>
        <taxon>Bacteria</taxon>
        <taxon>Pseudomonadati</taxon>
        <taxon>Planctomycetota</taxon>
        <taxon>Planctomycetia</taxon>
        <taxon>Planctomycetales</taxon>
        <taxon>Planctomycetaceae</taxon>
        <taxon>Gimesia</taxon>
    </lineage>
</organism>
<proteinExistence type="predicted"/>
<dbReference type="KEGG" id="gax:Pan161_14520"/>
<accession>A0A517VA01</accession>
<gene>
    <name evidence="1" type="ORF">Pan161_14520</name>
</gene>
<evidence type="ECO:0000313" key="1">
    <source>
        <dbReference type="EMBL" id="QDT89819.1"/>
    </source>
</evidence>
<dbReference type="EMBL" id="CP036343">
    <property type="protein sequence ID" value="QDT89819.1"/>
    <property type="molecule type" value="Genomic_DNA"/>
</dbReference>
<dbReference type="Proteomes" id="UP000316855">
    <property type="component" value="Chromosome"/>
</dbReference>
<name>A0A517VA01_9PLAN</name>
<protein>
    <submittedName>
        <fullName evidence="1">Uncharacterized protein</fullName>
    </submittedName>
</protein>
<dbReference type="AlphaFoldDB" id="A0A517VA01"/>
<evidence type="ECO:0000313" key="2">
    <source>
        <dbReference type="Proteomes" id="UP000316855"/>
    </source>
</evidence>
<sequence>MRVQPFLCLCKEASFQYKKFVLGIDCSLNENISFNEAEDASLDADELLSYATELSDKEVLLKPRLPQFPLLTLSEPQHILPRNFWMGGAILRFVQWIAL</sequence>